<evidence type="ECO:0000256" key="2">
    <source>
        <dbReference type="ARBA" id="ARBA00022475"/>
    </source>
</evidence>
<reference evidence="8 9" key="1">
    <citation type="submission" date="2024-10" db="EMBL/GenBank/DDBJ databases">
        <title>Updated reference genomes for cyclostephanoid diatoms.</title>
        <authorList>
            <person name="Roberts W.R."/>
            <person name="Alverson A.J."/>
        </authorList>
    </citation>
    <scope>NUCLEOTIDE SEQUENCE [LARGE SCALE GENOMIC DNA]</scope>
    <source>
        <strain evidence="8 9">AJA010-31</strain>
    </source>
</reference>
<feature type="transmembrane region" description="Helical" evidence="6">
    <location>
        <begin position="561"/>
        <end position="585"/>
    </location>
</feature>
<dbReference type="SUPFAM" id="SSF103473">
    <property type="entry name" value="MFS general substrate transporter"/>
    <property type="match status" value="1"/>
</dbReference>
<feature type="transmembrane region" description="Helical" evidence="6">
    <location>
        <begin position="665"/>
        <end position="685"/>
    </location>
</feature>
<proteinExistence type="predicted"/>
<feature type="transmembrane region" description="Helical" evidence="6">
    <location>
        <begin position="597"/>
        <end position="617"/>
    </location>
</feature>
<name>A0ABD3NKA3_9STRA</name>
<dbReference type="InterPro" id="IPR036259">
    <property type="entry name" value="MFS_trans_sf"/>
</dbReference>
<evidence type="ECO:0000256" key="1">
    <source>
        <dbReference type="ARBA" id="ARBA00004651"/>
    </source>
</evidence>
<feature type="transmembrane region" description="Helical" evidence="6">
    <location>
        <begin position="489"/>
        <end position="512"/>
    </location>
</feature>
<feature type="transmembrane region" description="Helical" evidence="6">
    <location>
        <begin position="252"/>
        <end position="277"/>
    </location>
</feature>
<keyword evidence="5 6" id="KW-0472">Membrane</keyword>
<evidence type="ECO:0000256" key="5">
    <source>
        <dbReference type="ARBA" id="ARBA00023136"/>
    </source>
</evidence>
<evidence type="ECO:0000259" key="7">
    <source>
        <dbReference type="PROSITE" id="PS50850"/>
    </source>
</evidence>
<evidence type="ECO:0000313" key="9">
    <source>
        <dbReference type="Proteomes" id="UP001530400"/>
    </source>
</evidence>
<dbReference type="PROSITE" id="PS50850">
    <property type="entry name" value="MFS"/>
    <property type="match status" value="1"/>
</dbReference>
<feature type="transmembrane region" description="Helical" evidence="6">
    <location>
        <begin position="289"/>
        <end position="309"/>
    </location>
</feature>
<evidence type="ECO:0000256" key="4">
    <source>
        <dbReference type="ARBA" id="ARBA00022989"/>
    </source>
</evidence>
<accession>A0ABD3NKA3</accession>
<comment type="caution">
    <text evidence="8">The sequence shown here is derived from an EMBL/GenBank/DDBJ whole genome shotgun (WGS) entry which is preliminary data.</text>
</comment>
<feature type="transmembrane region" description="Helical" evidence="6">
    <location>
        <begin position="345"/>
        <end position="364"/>
    </location>
</feature>
<evidence type="ECO:0000256" key="6">
    <source>
        <dbReference type="SAM" id="Phobius"/>
    </source>
</evidence>
<feature type="transmembrane region" description="Helical" evidence="6">
    <location>
        <begin position="406"/>
        <end position="423"/>
    </location>
</feature>
<feature type="transmembrane region" description="Helical" evidence="6">
    <location>
        <begin position="321"/>
        <end position="339"/>
    </location>
</feature>
<dbReference type="Proteomes" id="UP001530400">
    <property type="component" value="Unassembled WGS sequence"/>
</dbReference>
<feature type="domain" description="Major facilitator superfamily (MFS) profile" evidence="7">
    <location>
        <begin position="251"/>
        <end position="697"/>
    </location>
</feature>
<dbReference type="InterPro" id="IPR050189">
    <property type="entry name" value="MFS_Efflux_Transporters"/>
</dbReference>
<sequence length="699" mass="75281">MSHSVRSRIGRLSWDDLIRMSSTLQTAPSCTALSRASAATIQGNDLGSLRNYRAKFKSNHCSHGSSRRFSTKSTETVAQMDSQTVYQLLKLSKFNKAEIDWRFDQIIQAAGGGTKCRKSEVETDNLQQPFVMHQSDLESYLFQRYLRMEDQWNSKYHNAHVNEDIIDDKLDPSRHMKLQLKRAMEVHKQQQIRIVNIRECAERDAASIFQLLLSTATSLSSIDSTANTTTLTKQEFFTSIHNLATQIHYQTILPLAASMLLVGASVGVISPIMPFLAAKLDLTTSQYGTVVSSFALSKMLGNVPSAILVERHGRKPYLVHSLWFVGLGVAGLGLSNNWIELSACRMTIGLGVAALTTASTLTVADVSTPLSRASTYAPVMSAFAAGTALGPALGGILCDEFGLRDTFLMVAVSYGIVGLWNNVSLRETGRHGLLSEDCEDHLPWHEDVPMEYYTRTKGNASMATTVTLALKDTIHQWSSLLNDRNVRPIVIMNGFYMMAISGSQMTLLPLLLTSGGPSTASTGMALTATAMGYVYMWMSAVQVLGNPAAGRFADKAGKHNAIVAGGLLTSVSMATVPVACAYGLMAGDYVTLGVNDVNWPVLAATLGVWSLGGTLLATSHVAAISDTVSDSRRSQAIALLRTAGDVGFLCGALGAGFAADLMGDVGVAMQGGSAVLMAATGWFGAKTFALNRRGRSEKR</sequence>
<dbReference type="CDD" id="cd17325">
    <property type="entry name" value="MFS_MdtG_SLC18_like"/>
    <property type="match status" value="1"/>
</dbReference>
<feature type="transmembrane region" description="Helical" evidence="6">
    <location>
        <begin position="524"/>
        <end position="549"/>
    </location>
</feature>
<evidence type="ECO:0000313" key="8">
    <source>
        <dbReference type="EMBL" id="KAL3776217.1"/>
    </source>
</evidence>
<keyword evidence="9" id="KW-1185">Reference proteome</keyword>
<gene>
    <name evidence="8" type="ORF">ACHAWO_008129</name>
</gene>
<dbReference type="AlphaFoldDB" id="A0ABD3NKA3"/>
<dbReference type="GO" id="GO:0005886">
    <property type="term" value="C:plasma membrane"/>
    <property type="evidence" value="ECO:0007669"/>
    <property type="project" value="UniProtKB-SubCell"/>
</dbReference>
<protein>
    <recommendedName>
        <fullName evidence="7">Major facilitator superfamily (MFS) profile domain-containing protein</fullName>
    </recommendedName>
</protein>
<comment type="subcellular location">
    <subcellularLocation>
        <location evidence="1">Cell membrane</location>
        <topology evidence="1">Multi-pass membrane protein</topology>
    </subcellularLocation>
</comment>
<evidence type="ECO:0000256" key="3">
    <source>
        <dbReference type="ARBA" id="ARBA00022692"/>
    </source>
</evidence>
<keyword evidence="3 6" id="KW-0812">Transmembrane</keyword>
<dbReference type="PANTHER" id="PTHR43124:SF3">
    <property type="entry name" value="CHLORAMPHENICOL EFFLUX PUMP RV0191"/>
    <property type="match status" value="1"/>
</dbReference>
<keyword evidence="4 6" id="KW-1133">Transmembrane helix</keyword>
<dbReference type="EMBL" id="JALLPJ020001110">
    <property type="protein sequence ID" value="KAL3776217.1"/>
    <property type="molecule type" value="Genomic_DNA"/>
</dbReference>
<dbReference type="Pfam" id="PF07690">
    <property type="entry name" value="MFS_1"/>
    <property type="match status" value="1"/>
</dbReference>
<dbReference type="InterPro" id="IPR011701">
    <property type="entry name" value="MFS"/>
</dbReference>
<keyword evidence="2" id="KW-1003">Cell membrane</keyword>
<dbReference type="Gene3D" id="1.20.1250.20">
    <property type="entry name" value="MFS general substrate transporter like domains"/>
    <property type="match status" value="1"/>
</dbReference>
<organism evidence="8 9">
    <name type="scientific">Cyclotella atomus</name>
    <dbReference type="NCBI Taxonomy" id="382360"/>
    <lineage>
        <taxon>Eukaryota</taxon>
        <taxon>Sar</taxon>
        <taxon>Stramenopiles</taxon>
        <taxon>Ochrophyta</taxon>
        <taxon>Bacillariophyta</taxon>
        <taxon>Coscinodiscophyceae</taxon>
        <taxon>Thalassiosirophycidae</taxon>
        <taxon>Stephanodiscales</taxon>
        <taxon>Stephanodiscaceae</taxon>
        <taxon>Cyclotella</taxon>
    </lineage>
</organism>
<feature type="transmembrane region" description="Helical" evidence="6">
    <location>
        <begin position="376"/>
        <end position="394"/>
    </location>
</feature>
<dbReference type="PANTHER" id="PTHR43124">
    <property type="entry name" value="PURINE EFFLUX PUMP PBUE"/>
    <property type="match status" value="1"/>
</dbReference>
<dbReference type="InterPro" id="IPR020846">
    <property type="entry name" value="MFS_dom"/>
</dbReference>
<feature type="transmembrane region" description="Helical" evidence="6">
    <location>
        <begin position="638"/>
        <end position="659"/>
    </location>
</feature>